<accession>A0A0K2ULE7</accession>
<dbReference type="EMBL" id="HACA01021728">
    <property type="protein sequence ID" value="CDW39089.1"/>
    <property type="molecule type" value="Transcribed_RNA"/>
</dbReference>
<proteinExistence type="predicted"/>
<reference evidence="1" key="1">
    <citation type="submission" date="2014-05" db="EMBL/GenBank/DDBJ databases">
        <authorList>
            <person name="Chronopoulou M."/>
        </authorList>
    </citation>
    <scope>NUCLEOTIDE SEQUENCE</scope>
    <source>
        <tissue evidence="1">Whole organism</tissue>
    </source>
</reference>
<dbReference type="AlphaFoldDB" id="A0A0K2ULE7"/>
<protein>
    <submittedName>
        <fullName evidence="1">Uncharacterized protein</fullName>
    </submittedName>
</protein>
<organism evidence="1">
    <name type="scientific">Lepeophtheirus salmonis</name>
    <name type="common">Salmon louse</name>
    <name type="synonym">Caligus salmonis</name>
    <dbReference type="NCBI Taxonomy" id="72036"/>
    <lineage>
        <taxon>Eukaryota</taxon>
        <taxon>Metazoa</taxon>
        <taxon>Ecdysozoa</taxon>
        <taxon>Arthropoda</taxon>
        <taxon>Crustacea</taxon>
        <taxon>Multicrustacea</taxon>
        <taxon>Hexanauplia</taxon>
        <taxon>Copepoda</taxon>
        <taxon>Siphonostomatoida</taxon>
        <taxon>Caligidae</taxon>
        <taxon>Lepeophtheirus</taxon>
    </lineage>
</organism>
<sequence length="55" mass="6201">MGSKSFINMRKTPYCSYSLTLTIQGAYPNGLIGFVFRGRFPVASGRLIRTEMPRL</sequence>
<name>A0A0K2ULE7_LEPSM</name>
<evidence type="ECO:0000313" key="1">
    <source>
        <dbReference type="EMBL" id="CDW39089.1"/>
    </source>
</evidence>